<dbReference type="SUPFAM" id="SSF51735">
    <property type="entry name" value="NAD(P)-binding Rossmann-fold domains"/>
    <property type="match status" value="1"/>
</dbReference>
<dbReference type="PANTHER" id="PTHR43362:SF1">
    <property type="entry name" value="MANNITOL DEHYDROGENASE 2-RELATED"/>
    <property type="match status" value="1"/>
</dbReference>
<feature type="domain" description="Mannitol dehydrogenase N-terminal" evidence="7">
    <location>
        <begin position="26"/>
        <end position="276"/>
    </location>
</feature>
<dbReference type="InterPro" id="IPR008927">
    <property type="entry name" value="6-PGluconate_DH-like_C_sf"/>
</dbReference>
<keyword evidence="10" id="KW-1185">Reference proteome</keyword>
<proteinExistence type="inferred from homology"/>
<gene>
    <name evidence="9" type="ORF">GCM10020366_39620</name>
</gene>
<organism evidence="9 10">
    <name type="scientific">Saccharopolyspora gregorii</name>
    <dbReference type="NCBI Taxonomy" id="33914"/>
    <lineage>
        <taxon>Bacteria</taxon>
        <taxon>Bacillati</taxon>
        <taxon>Actinomycetota</taxon>
        <taxon>Actinomycetes</taxon>
        <taxon>Pseudonocardiales</taxon>
        <taxon>Pseudonocardiaceae</taxon>
        <taxon>Saccharopolyspora</taxon>
    </lineage>
</organism>
<protein>
    <recommendedName>
        <fullName evidence="3">Mannitol-1-phosphate 5-dehydrogenase</fullName>
        <ecNumber evidence="2">1.1.1.17</ecNumber>
    </recommendedName>
</protein>
<evidence type="ECO:0000313" key="10">
    <source>
        <dbReference type="Proteomes" id="UP001500483"/>
    </source>
</evidence>
<dbReference type="PROSITE" id="PS00974">
    <property type="entry name" value="MANNITOL_DHGENASE"/>
    <property type="match status" value="1"/>
</dbReference>
<evidence type="ECO:0000313" key="9">
    <source>
        <dbReference type="EMBL" id="GAA3360277.1"/>
    </source>
</evidence>
<dbReference type="SUPFAM" id="SSF48179">
    <property type="entry name" value="6-phosphogluconate dehydrogenase C-terminal domain-like"/>
    <property type="match status" value="1"/>
</dbReference>
<evidence type="ECO:0000256" key="4">
    <source>
        <dbReference type="ARBA" id="ARBA00023002"/>
    </source>
</evidence>
<evidence type="ECO:0000256" key="3">
    <source>
        <dbReference type="ARBA" id="ARBA00016219"/>
    </source>
</evidence>
<evidence type="ECO:0000259" key="8">
    <source>
        <dbReference type="Pfam" id="PF08125"/>
    </source>
</evidence>
<name>A0ABP6RUP2_9PSEU</name>
<reference evidence="10" key="1">
    <citation type="journal article" date="2019" name="Int. J. Syst. Evol. Microbiol.">
        <title>The Global Catalogue of Microorganisms (GCM) 10K type strain sequencing project: providing services to taxonomists for standard genome sequencing and annotation.</title>
        <authorList>
            <consortium name="The Broad Institute Genomics Platform"/>
            <consortium name="The Broad Institute Genome Sequencing Center for Infectious Disease"/>
            <person name="Wu L."/>
            <person name="Ma J."/>
        </authorList>
    </citation>
    <scope>NUCLEOTIDE SEQUENCE [LARGE SCALE GENOMIC DNA]</scope>
    <source>
        <strain evidence="10">JCM 9687</strain>
    </source>
</reference>
<comment type="similarity">
    <text evidence="1">Belongs to the mannitol dehydrogenase family.</text>
</comment>
<dbReference type="Gene3D" id="1.10.1040.10">
    <property type="entry name" value="N-(1-d-carboxylethyl)-l-norvaline Dehydrogenase, domain 2"/>
    <property type="match status" value="1"/>
</dbReference>
<dbReference type="InterPro" id="IPR013328">
    <property type="entry name" value="6PGD_dom2"/>
</dbReference>
<dbReference type="Pfam" id="PF01232">
    <property type="entry name" value="Mannitol_dh"/>
    <property type="match status" value="1"/>
</dbReference>
<dbReference type="Gene3D" id="3.40.50.720">
    <property type="entry name" value="NAD(P)-binding Rossmann-like Domain"/>
    <property type="match status" value="1"/>
</dbReference>
<dbReference type="EC" id="1.1.1.17" evidence="2"/>
<dbReference type="InterPro" id="IPR050988">
    <property type="entry name" value="Mannitol_DH/Oxidoreductase"/>
</dbReference>
<dbReference type="PANTHER" id="PTHR43362">
    <property type="entry name" value="MANNITOL DEHYDROGENASE DSF1-RELATED"/>
    <property type="match status" value="1"/>
</dbReference>
<keyword evidence="4" id="KW-0560">Oxidoreductase</keyword>
<feature type="domain" description="Mannitol dehydrogenase C-terminal" evidence="8">
    <location>
        <begin position="285"/>
        <end position="474"/>
    </location>
</feature>
<comment type="catalytic activity">
    <reaction evidence="6">
        <text>D-mannitol 1-phosphate + NAD(+) = beta-D-fructose 6-phosphate + NADH + H(+)</text>
        <dbReference type="Rhea" id="RHEA:19661"/>
        <dbReference type="ChEBI" id="CHEBI:15378"/>
        <dbReference type="ChEBI" id="CHEBI:57540"/>
        <dbReference type="ChEBI" id="CHEBI:57634"/>
        <dbReference type="ChEBI" id="CHEBI:57945"/>
        <dbReference type="ChEBI" id="CHEBI:61381"/>
        <dbReference type="EC" id="1.1.1.17"/>
    </reaction>
</comment>
<dbReference type="InterPro" id="IPR013131">
    <property type="entry name" value="Mannitol_DH_N"/>
</dbReference>
<evidence type="ECO:0000259" key="7">
    <source>
        <dbReference type="Pfam" id="PF01232"/>
    </source>
</evidence>
<dbReference type="Proteomes" id="UP001500483">
    <property type="component" value="Unassembled WGS sequence"/>
</dbReference>
<evidence type="ECO:0000256" key="2">
    <source>
        <dbReference type="ARBA" id="ARBA00012939"/>
    </source>
</evidence>
<evidence type="ECO:0000256" key="6">
    <source>
        <dbReference type="ARBA" id="ARBA00048615"/>
    </source>
</evidence>
<evidence type="ECO:0000256" key="1">
    <source>
        <dbReference type="ARBA" id="ARBA00006541"/>
    </source>
</evidence>
<dbReference type="RefSeq" id="WP_344928594.1">
    <property type="nucleotide sequence ID" value="NZ_BAAAYK010000038.1"/>
</dbReference>
<sequence length="492" mass="52168">MTTPRLGAATDPAHALLRPAPPERTGIVHLGLGNFHRAHQAVHTARALAHTDGPWGILGVAGNSTSVATAMREQELRYAVLESSPAGSTATVPGVHTGALVAAHEPEAVLDAIAAPDTRIVTITVTERGYTYSPRTRSLDLDSELVRADLRGDAPPRTTTGRIVRGLQRRMRAGSGPITVLSCDNLGGNGRQTARLVREFTAELPAPEREELQRWTDASVTFPNSMVDRIVPATTDAHRAEVRELLGVRDAVPVPAEPFSMWVLEDDFAAGRPAWERSGVLFADDVEAYELLKLRLLNGTHSLIAYLGALDGCDTIPEAIARPFISEAADRALRADYLPTLAVPAAVDAEDYIASLFQRWANSALGHRTRQVGSDGSVKLAQRVPDPALAHLRAGRMPQQLALTVAAYLRCLGGGADAGPHAAAMSDPARESIVDSMRRGASSKSTVDEVLGRGLLGPELAGHADFTARVAELLDLLVRHGPKAAAAAACAG</sequence>
<dbReference type="Pfam" id="PF08125">
    <property type="entry name" value="Mannitol_dh_C"/>
    <property type="match status" value="1"/>
</dbReference>
<comment type="caution">
    <text evidence="9">The sequence shown here is derived from an EMBL/GenBank/DDBJ whole genome shotgun (WGS) entry which is preliminary data.</text>
</comment>
<dbReference type="InterPro" id="IPR023027">
    <property type="entry name" value="Mannitol_DH_CS"/>
</dbReference>
<keyword evidence="5" id="KW-0520">NAD</keyword>
<dbReference type="InterPro" id="IPR036291">
    <property type="entry name" value="NAD(P)-bd_dom_sf"/>
</dbReference>
<dbReference type="InterPro" id="IPR013118">
    <property type="entry name" value="Mannitol_DH_C"/>
</dbReference>
<dbReference type="PRINTS" id="PR00084">
    <property type="entry name" value="MTLDHDRGNASE"/>
</dbReference>
<evidence type="ECO:0000256" key="5">
    <source>
        <dbReference type="ARBA" id="ARBA00023027"/>
    </source>
</evidence>
<accession>A0ABP6RUP2</accession>
<dbReference type="EMBL" id="BAAAYK010000038">
    <property type="protein sequence ID" value="GAA3360277.1"/>
    <property type="molecule type" value="Genomic_DNA"/>
</dbReference>
<dbReference type="InterPro" id="IPR000669">
    <property type="entry name" value="Mannitol_DH"/>
</dbReference>